<keyword evidence="1" id="KW-0378">Hydrolase</keyword>
<dbReference type="EMBL" id="CP143528">
    <property type="protein sequence ID" value="WVS92209.1"/>
    <property type="molecule type" value="Genomic_DNA"/>
</dbReference>
<evidence type="ECO:0000313" key="2">
    <source>
        <dbReference type="Proteomes" id="UP000267249"/>
    </source>
</evidence>
<sequence>MMALTHSLASACGVALCLGTASPLLIGVGAIAGQLPDADTSHSWMGRLLFPISRRIERHWPHRTLTHSLVATAAIALLFSPVIFVSLQIWGAIVLGYSFGWFADCFTKTGVAAFWPYQARLVIPGNPRLRLSTGSRIEYLLVSVLAFTLAFSLFMNSGGGLMRSIEGWMGMPSSAVELVLSEGDRWELQAEAWGVERLTQQPITGKVYRVLAAITQLDVLLQDEEGWLYRAGQSQEAQLQVWRLRVERVQPIQVELRTLEFDDTTLNEVDPPIPKDAYLSGVLELDEEPERIPDPFHFEPLRLQGMGNGRFLAHLQSAPPDQILPLLGDSPARGRLVARRLIPSSGVRP</sequence>
<proteinExistence type="predicted"/>
<accession>A0ACD5A629</accession>
<name>A0ACD5A629_SYNEL</name>
<gene>
    <name evidence="1" type="ORF">DOP62_14055</name>
</gene>
<geneLocation type="plasmid" evidence="1 2">
    <name>p11801_1</name>
</geneLocation>
<dbReference type="Proteomes" id="UP000267249">
    <property type="component" value="Plasmid p11801_1"/>
</dbReference>
<protein>
    <submittedName>
        <fullName evidence="1">Metal-dependent hydrolase</fullName>
    </submittedName>
</protein>
<reference evidence="1" key="1">
    <citation type="submission" date="2024-01" db="EMBL/GenBank/DDBJ databases">
        <title>De novo genome assembly and pan-genome analysis of the fast-growing Indian isolates of Synechococcus elongatus: Potential chassis for bioproduction.</title>
        <authorList>
            <person name="Jain V.S."/>
            <person name="Schubert M.G."/>
            <person name="Pritam P."/>
            <person name="Sarnaik A.P."/>
            <person name="Jaiswal D."/>
            <person name="Church G.M."/>
            <person name="Wangikar P."/>
        </authorList>
    </citation>
    <scope>NUCLEOTIDE SEQUENCE</scope>
    <source>
        <strain evidence="1">PCC 11801</strain>
    </source>
</reference>
<evidence type="ECO:0000313" key="1">
    <source>
        <dbReference type="EMBL" id="WVS92209.1"/>
    </source>
</evidence>
<keyword evidence="1" id="KW-0614">Plasmid</keyword>
<organism evidence="1 2">
    <name type="scientific">Synechococcus elongatus PCC 11801</name>
    <dbReference type="NCBI Taxonomy" id="2219813"/>
    <lineage>
        <taxon>Bacteria</taxon>
        <taxon>Bacillati</taxon>
        <taxon>Cyanobacteriota</taxon>
        <taxon>Cyanophyceae</taxon>
        <taxon>Synechococcales</taxon>
        <taxon>Synechococcaceae</taxon>
        <taxon>Synechococcus</taxon>
    </lineage>
</organism>